<dbReference type="Gene3D" id="1.10.8.260">
    <property type="entry name" value="HI0933 insert domain-like"/>
    <property type="match status" value="1"/>
</dbReference>
<dbReference type="InterPro" id="IPR036188">
    <property type="entry name" value="FAD/NAD-bd_sf"/>
</dbReference>
<dbReference type="SUPFAM" id="SSF51905">
    <property type="entry name" value="FAD/NAD(P)-binding domain"/>
    <property type="match status" value="1"/>
</dbReference>
<feature type="domain" description="RsdA/BaiN/AoA(So)-like Rossmann fold-like" evidence="4">
    <location>
        <begin position="4"/>
        <end position="384"/>
    </location>
</feature>
<keyword evidence="2" id="KW-0285">Flavoprotein</keyword>
<dbReference type="InterPro" id="IPR055178">
    <property type="entry name" value="RsdA/BaiN/AoA(So)-like_dom"/>
</dbReference>
<dbReference type="EMBL" id="DXBU01000087">
    <property type="protein sequence ID" value="HIZ22333.1"/>
    <property type="molecule type" value="Genomic_DNA"/>
</dbReference>
<sequence length="393" mass="42318">MKKRIVIAGGGASGLMAAIQAAGEGASVTVLEHNEKPGKKLNATGNGKCNLTNLAFLPDAYRGTDPSFAAPALSAFSVQDTIKFFSRLGIYTINKNGGIYPHSGQAASVTEVLCMEAKNLGVKIKTKEHVKEVRREQGIWKTYTEGWCYESDGVILANGSNASQISGADGSGYDLAAKLGHRIIPPLPALTALKCQGRPFKWDGVRTNGQVTLCLNGIPLKTQQGELQLTEYGVSGIPVFQISRYAIRALKEGCEVSLILDFLPEFSMEAMEDFLMARRKNCPYKTEKELLIGLFPSKLIQILTSRRNLIEAIKAFPLKVTAGLDFSKAQVCSGGVDTGQVDPFTMESKLMPGLYFAGELLDIDGTCGGYNLQWAWSSGAAAGRHAGKRKDTP</sequence>
<comment type="caution">
    <text evidence="6">The sequence shown here is derived from an EMBL/GenBank/DDBJ whole genome shotgun (WGS) entry which is preliminary data.</text>
</comment>
<dbReference type="InterPro" id="IPR023166">
    <property type="entry name" value="BaiN-like_dom_sf"/>
</dbReference>
<name>A0A9D2ISZ4_9FIRM</name>
<evidence type="ECO:0000313" key="7">
    <source>
        <dbReference type="Proteomes" id="UP000824041"/>
    </source>
</evidence>
<dbReference type="PANTHER" id="PTHR42887">
    <property type="entry name" value="OS12G0638800 PROTEIN"/>
    <property type="match status" value="1"/>
</dbReference>
<reference evidence="6" key="2">
    <citation type="submission" date="2021-04" db="EMBL/GenBank/DDBJ databases">
        <authorList>
            <person name="Gilroy R."/>
        </authorList>
    </citation>
    <scope>NUCLEOTIDE SEQUENCE</scope>
    <source>
        <strain evidence="6">14324</strain>
    </source>
</reference>
<dbReference type="InterPro" id="IPR004792">
    <property type="entry name" value="BaiN-like"/>
</dbReference>
<feature type="domain" description="RsdA/BaiN/AoA(So)-like insert" evidence="5">
    <location>
        <begin position="188"/>
        <end position="315"/>
    </location>
</feature>
<evidence type="ECO:0000259" key="5">
    <source>
        <dbReference type="Pfam" id="PF22780"/>
    </source>
</evidence>
<dbReference type="InterPro" id="IPR057661">
    <property type="entry name" value="RsdA/BaiN/AoA(So)_Rossmann"/>
</dbReference>
<evidence type="ECO:0000313" key="6">
    <source>
        <dbReference type="EMBL" id="HIZ22333.1"/>
    </source>
</evidence>
<evidence type="ECO:0000256" key="3">
    <source>
        <dbReference type="ARBA" id="ARBA00022827"/>
    </source>
</evidence>
<evidence type="ECO:0000256" key="2">
    <source>
        <dbReference type="ARBA" id="ARBA00022630"/>
    </source>
</evidence>
<dbReference type="Pfam" id="PF22780">
    <property type="entry name" value="HI0933_like_1st"/>
    <property type="match status" value="1"/>
</dbReference>
<dbReference type="Pfam" id="PF03486">
    <property type="entry name" value="HI0933_like"/>
    <property type="match status" value="1"/>
</dbReference>
<protein>
    <submittedName>
        <fullName evidence="6">NAD(P)/FAD-dependent oxidoreductase</fullName>
    </submittedName>
</protein>
<organism evidence="6 7">
    <name type="scientific">Candidatus Blautia faecigallinarum</name>
    <dbReference type="NCBI Taxonomy" id="2838488"/>
    <lineage>
        <taxon>Bacteria</taxon>
        <taxon>Bacillati</taxon>
        <taxon>Bacillota</taxon>
        <taxon>Clostridia</taxon>
        <taxon>Lachnospirales</taxon>
        <taxon>Lachnospiraceae</taxon>
        <taxon>Blautia</taxon>
    </lineage>
</organism>
<dbReference type="PANTHER" id="PTHR42887:SF2">
    <property type="entry name" value="OS12G0638800 PROTEIN"/>
    <property type="match status" value="1"/>
</dbReference>
<dbReference type="Gene3D" id="2.40.30.10">
    <property type="entry name" value="Translation factors"/>
    <property type="match status" value="1"/>
</dbReference>
<accession>A0A9D2ISZ4</accession>
<dbReference type="NCBIfam" id="TIGR00275">
    <property type="entry name" value="aminoacetone oxidase family FAD-binding enzyme"/>
    <property type="match status" value="1"/>
</dbReference>
<reference evidence="6" key="1">
    <citation type="journal article" date="2021" name="PeerJ">
        <title>Extensive microbial diversity within the chicken gut microbiome revealed by metagenomics and culture.</title>
        <authorList>
            <person name="Gilroy R."/>
            <person name="Ravi A."/>
            <person name="Getino M."/>
            <person name="Pursley I."/>
            <person name="Horton D.L."/>
            <person name="Alikhan N.F."/>
            <person name="Baker D."/>
            <person name="Gharbi K."/>
            <person name="Hall N."/>
            <person name="Watson M."/>
            <person name="Adriaenssens E.M."/>
            <person name="Foster-Nyarko E."/>
            <person name="Jarju S."/>
            <person name="Secka A."/>
            <person name="Antonio M."/>
            <person name="Oren A."/>
            <person name="Chaudhuri R.R."/>
            <person name="La Ragione R."/>
            <person name="Hildebrand F."/>
            <person name="Pallen M.J."/>
        </authorList>
    </citation>
    <scope>NUCLEOTIDE SEQUENCE</scope>
    <source>
        <strain evidence="6">14324</strain>
    </source>
</reference>
<dbReference type="Proteomes" id="UP000824041">
    <property type="component" value="Unassembled WGS sequence"/>
</dbReference>
<dbReference type="PRINTS" id="PR00411">
    <property type="entry name" value="PNDRDTASEI"/>
</dbReference>
<dbReference type="SUPFAM" id="SSF160996">
    <property type="entry name" value="HI0933 insert domain-like"/>
    <property type="match status" value="1"/>
</dbReference>
<comment type="cofactor">
    <cofactor evidence="1">
        <name>FAD</name>
        <dbReference type="ChEBI" id="CHEBI:57692"/>
    </cofactor>
</comment>
<evidence type="ECO:0000259" key="4">
    <source>
        <dbReference type="Pfam" id="PF03486"/>
    </source>
</evidence>
<dbReference type="Gene3D" id="3.50.50.60">
    <property type="entry name" value="FAD/NAD(P)-binding domain"/>
    <property type="match status" value="1"/>
</dbReference>
<dbReference type="PRINTS" id="PR00368">
    <property type="entry name" value="FADPNR"/>
</dbReference>
<proteinExistence type="predicted"/>
<evidence type="ECO:0000256" key="1">
    <source>
        <dbReference type="ARBA" id="ARBA00001974"/>
    </source>
</evidence>
<dbReference type="AlphaFoldDB" id="A0A9D2ISZ4"/>
<keyword evidence="3" id="KW-0274">FAD</keyword>
<gene>
    <name evidence="6" type="ORF">IAA21_05985</name>
</gene>